<dbReference type="PANTHER" id="PTHR21660:SF1">
    <property type="entry name" value="ACYL-COENZYME A THIOESTERASE 13"/>
    <property type="match status" value="1"/>
</dbReference>
<dbReference type="KEGG" id="aplc:110978767"/>
<dbReference type="RefSeq" id="XP_022089723.1">
    <property type="nucleotide sequence ID" value="XM_022234031.1"/>
</dbReference>
<dbReference type="Gene3D" id="3.10.129.10">
    <property type="entry name" value="Hotdog Thioesterase"/>
    <property type="match status" value="1"/>
</dbReference>
<dbReference type="Pfam" id="PF03061">
    <property type="entry name" value="4HBT"/>
    <property type="match status" value="1"/>
</dbReference>
<proteinExistence type="inferred from homology"/>
<protein>
    <submittedName>
        <fullName evidence="5">Acyl-coenzyme A thioesterase 13-like</fullName>
    </submittedName>
</protein>
<evidence type="ECO:0000256" key="1">
    <source>
        <dbReference type="ARBA" id="ARBA00008324"/>
    </source>
</evidence>
<dbReference type="PANTHER" id="PTHR21660">
    <property type="entry name" value="THIOESTERASE SUPERFAMILY MEMBER-RELATED"/>
    <property type="match status" value="1"/>
</dbReference>
<organism evidence="4 5">
    <name type="scientific">Acanthaster planci</name>
    <name type="common">Crown-of-thorns starfish</name>
    <dbReference type="NCBI Taxonomy" id="133434"/>
    <lineage>
        <taxon>Eukaryota</taxon>
        <taxon>Metazoa</taxon>
        <taxon>Echinodermata</taxon>
        <taxon>Eleutherozoa</taxon>
        <taxon>Asterozoa</taxon>
        <taxon>Asteroidea</taxon>
        <taxon>Valvatacea</taxon>
        <taxon>Valvatida</taxon>
        <taxon>Acanthasteridae</taxon>
        <taxon>Acanthaster</taxon>
    </lineage>
</organism>
<evidence type="ECO:0000313" key="5">
    <source>
        <dbReference type="RefSeq" id="XP_022089723.1"/>
    </source>
</evidence>
<dbReference type="InterPro" id="IPR029069">
    <property type="entry name" value="HotDog_dom_sf"/>
</dbReference>
<dbReference type="InterPro" id="IPR003736">
    <property type="entry name" value="PAAI_dom"/>
</dbReference>
<dbReference type="SUPFAM" id="SSF54637">
    <property type="entry name" value="Thioesterase/thiol ester dehydrase-isomerase"/>
    <property type="match status" value="1"/>
</dbReference>
<sequence length="153" mass="16671">MAASEAVLQTFRHLWKMTTSGRNYDRVLKSVNIVSVSPNRGSSRCELTVEEEHSNGQRTLHGGYMTMMVDTLTLATLAMQVGRIGVSAQLNMSFFRSADIGEKVSIDVDVIKAGKSTAFTQAHILNASGEILAWGTHIISLTKTRGLESLSQV</sequence>
<dbReference type="Proteomes" id="UP000694845">
    <property type="component" value="Unplaced"/>
</dbReference>
<feature type="domain" description="Thioesterase" evidence="3">
    <location>
        <begin position="59"/>
        <end position="130"/>
    </location>
</feature>
<evidence type="ECO:0000256" key="2">
    <source>
        <dbReference type="ARBA" id="ARBA00022801"/>
    </source>
</evidence>
<dbReference type="GO" id="GO:0047617">
    <property type="term" value="F:fatty acyl-CoA hydrolase activity"/>
    <property type="evidence" value="ECO:0007669"/>
    <property type="project" value="InterPro"/>
</dbReference>
<keyword evidence="2" id="KW-0378">Hydrolase</keyword>
<dbReference type="AlphaFoldDB" id="A0A8B7Y908"/>
<dbReference type="CDD" id="cd03443">
    <property type="entry name" value="PaaI_thioesterase"/>
    <property type="match status" value="1"/>
</dbReference>
<accession>A0A8B7Y908</accession>
<evidence type="ECO:0000313" key="4">
    <source>
        <dbReference type="Proteomes" id="UP000694845"/>
    </source>
</evidence>
<dbReference type="OrthoDB" id="46529at2759"/>
<reference evidence="5" key="1">
    <citation type="submission" date="2025-08" db="UniProtKB">
        <authorList>
            <consortium name="RefSeq"/>
        </authorList>
    </citation>
    <scope>IDENTIFICATION</scope>
</reference>
<dbReference type="OMA" id="TIHGGFT"/>
<dbReference type="InterPro" id="IPR039298">
    <property type="entry name" value="ACOT13"/>
</dbReference>
<gene>
    <name evidence="5" type="primary">LOC110978767</name>
</gene>
<dbReference type="GeneID" id="110978767"/>
<comment type="similarity">
    <text evidence="1">Belongs to the thioesterase PaaI family.</text>
</comment>
<keyword evidence="4" id="KW-1185">Reference proteome</keyword>
<dbReference type="InterPro" id="IPR006683">
    <property type="entry name" value="Thioestr_dom"/>
</dbReference>
<dbReference type="NCBIfam" id="TIGR00369">
    <property type="entry name" value="unchar_dom_1"/>
    <property type="match status" value="1"/>
</dbReference>
<evidence type="ECO:0000259" key="3">
    <source>
        <dbReference type="Pfam" id="PF03061"/>
    </source>
</evidence>
<name>A0A8B7Y908_ACAPL</name>